<sequence>MDDFTFGGEPLREALRHLHRLNRLFGASGPIVYGINQLWRGAGKPAALTVLDVGSGSGDINRAVLKWADRRGVNLNVILTDLTEEAEREAERLFRYERRVTFVRQDLFELKDGAADIVTASQFVHHFPSERLPEVVGKMRKAARIGVVLGDIHRHWLPWAAVWLATRLLSRNRYIRHDGPLSVAKGFRGSDFRELAEQIDRPELSYRWRPLFRYSVIVPQLREDESHENGI</sequence>
<dbReference type="InterPro" id="IPR041698">
    <property type="entry name" value="Methyltransf_25"/>
</dbReference>
<keyword evidence="2" id="KW-0489">Methyltransferase</keyword>
<evidence type="ECO:0000313" key="3">
    <source>
        <dbReference type="Proteomes" id="UP000256977"/>
    </source>
</evidence>
<dbReference type="SUPFAM" id="SSF53335">
    <property type="entry name" value="S-adenosyl-L-methionine-dependent methyltransferases"/>
    <property type="match status" value="1"/>
</dbReference>
<evidence type="ECO:0000259" key="1">
    <source>
        <dbReference type="Pfam" id="PF13649"/>
    </source>
</evidence>
<proteinExistence type="predicted"/>
<keyword evidence="2" id="KW-0808">Transferase</keyword>
<gene>
    <name evidence="2" type="ORF">DFP98_1299</name>
</gene>
<dbReference type="Gene3D" id="3.40.50.150">
    <property type="entry name" value="Vaccinia Virus protein VP39"/>
    <property type="match status" value="1"/>
</dbReference>
<accession>A0A3D9IHI5</accession>
<name>A0A3D9IHI5_9BACL</name>
<dbReference type="AlphaFoldDB" id="A0A3D9IHI5"/>
<evidence type="ECO:0000313" key="2">
    <source>
        <dbReference type="EMBL" id="RED60596.1"/>
    </source>
</evidence>
<protein>
    <submittedName>
        <fullName evidence="2">Methyltransferase family protein</fullName>
    </submittedName>
</protein>
<dbReference type="RefSeq" id="WP_246016817.1">
    <property type="nucleotide sequence ID" value="NZ_QRDZ01000029.1"/>
</dbReference>
<dbReference type="InterPro" id="IPR029063">
    <property type="entry name" value="SAM-dependent_MTases_sf"/>
</dbReference>
<feature type="domain" description="Methyltransferase" evidence="1">
    <location>
        <begin position="50"/>
        <end position="144"/>
    </location>
</feature>
<keyword evidence="3" id="KW-1185">Reference proteome</keyword>
<organism evidence="2 3">
    <name type="scientific">Cohnella phaseoli</name>
    <dbReference type="NCBI Taxonomy" id="456490"/>
    <lineage>
        <taxon>Bacteria</taxon>
        <taxon>Bacillati</taxon>
        <taxon>Bacillota</taxon>
        <taxon>Bacilli</taxon>
        <taxon>Bacillales</taxon>
        <taxon>Paenibacillaceae</taxon>
        <taxon>Cohnella</taxon>
    </lineage>
</organism>
<dbReference type="GO" id="GO:0032259">
    <property type="term" value="P:methylation"/>
    <property type="evidence" value="ECO:0007669"/>
    <property type="project" value="UniProtKB-KW"/>
</dbReference>
<reference evidence="2 3" key="1">
    <citation type="submission" date="2018-07" db="EMBL/GenBank/DDBJ databases">
        <title>Genomic Encyclopedia of Type Strains, Phase III (KMG-III): the genomes of soil and plant-associated and newly described type strains.</title>
        <authorList>
            <person name="Whitman W."/>
        </authorList>
    </citation>
    <scope>NUCLEOTIDE SEQUENCE [LARGE SCALE GENOMIC DNA]</scope>
    <source>
        <strain evidence="2 3">CECT 7287</strain>
    </source>
</reference>
<dbReference type="EMBL" id="QRDZ01000029">
    <property type="protein sequence ID" value="RED60596.1"/>
    <property type="molecule type" value="Genomic_DNA"/>
</dbReference>
<dbReference type="GO" id="GO:0008168">
    <property type="term" value="F:methyltransferase activity"/>
    <property type="evidence" value="ECO:0007669"/>
    <property type="project" value="UniProtKB-KW"/>
</dbReference>
<dbReference type="Pfam" id="PF13649">
    <property type="entry name" value="Methyltransf_25"/>
    <property type="match status" value="1"/>
</dbReference>
<dbReference type="Proteomes" id="UP000256977">
    <property type="component" value="Unassembled WGS sequence"/>
</dbReference>
<comment type="caution">
    <text evidence="2">The sequence shown here is derived from an EMBL/GenBank/DDBJ whole genome shotgun (WGS) entry which is preliminary data.</text>
</comment>